<gene>
    <name evidence="6" type="ORF">AC244_09520</name>
</gene>
<keyword evidence="5" id="KW-0479">Metal-binding</keyword>
<keyword evidence="6" id="KW-0489">Methyltransferase</keyword>
<evidence type="ECO:0000313" key="6">
    <source>
        <dbReference type="EMBL" id="KOF20125.1"/>
    </source>
</evidence>
<dbReference type="PANTHER" id="PTHR33254">
    <property type="entry name" value="4-HYDROXY-4-METHYL-2-OXOGLUTARATE ALDOLASE 3-RELATED"/>
    <property type="match status" value="1"/>
</dbReference>
<feature type="binding site" evidence="5">
    <location>
        <position position="130"/>
    </location>
    <ligand>
        <name>substrate</name>
    </ligand>
</feature>
<reference evidence="7" key="1">
    <citation type="submission" date="2015-07" db="EMBL/GenBank/DDBJ databases">
        <title>Whole genome sequence of an Ensifer adhaerens strain isolated from a cave pool in the Wind Cave National Park.</title>
        <authorList>
            <person name="Eng W.W.H."/>
            <person name="Gan H.M."/>
            <person name="Barton H.A."/>
            <person name="Savka M.A."/>
        </authorList>
    </citation>
    <scope>NUCLEOTIDE SEQUENCE [LARGE SCALE GENOMIC DNA]</scope>
    <source>
        <strain evidence="7">SD006</strain>
    </source>
</reference>
<feature type="binding site" evidence="5">
    <location>
        <begin position="108"/>
        <end position="111"/>
    </location>
    <ligand>
        <name>substrate</name>
    </ligand>
</feature>
<dbReference type="CDD" id="cd16841">
    <property type="entry name" value="RraA_family"/>
    <property type="match status" value="1"/>
</dbReference>
<evidence type="ECO:0000256" key="3">
    <source>
        <dbReference type="ARBA" id="ARBA00029596"/>
    </source>
</evidence>
<sequence>MKTFQDDAELFAAMRSRLFTAVVGDILDTMGLQHQFLPPRIRALRDDMVAVGRAMPVLEADFFATTGTGGHAEISTKPFGLMFHALDSLKPNEIYVCSGASPRYAVWGELMSTRAIQLKAAGAICDGYCRDSGGILALDFPTFCYGAYAQDQGPRGKVVDYAVPIEIGGIRIRPGDILFGDRDGVLVIPREAEQEAIALAFEKAETENKVRLAIEAGMTTVEAFERFGVM</sequence>
<dbReference type="AlphaFoldDB" id="A0A0L8BZZ9"/>
<dbReference type="GO" id="GO:0008948">
    <property type="term" value="F:oxaloacetate decarboxylase activity"/>
    <property type="evidence" value="ECO:0007669"/>
    <property type="project" value="TreeGrafter"/>
</dbReference>
<dbReference type="SUPFAM" id="SSF89562">
    <property type="entry name" value="RraA-like"/>
    <property type="match status" value="1"/>
</dbReference>
<evidence type="ECO:0000256" key="4">
    <source>
        <dbReference type="ARBA" id="ARBA00030169"/>
    </source>
</evidence>
<dbReference type="PATRIC" id="fig|106592.7.peg.4665"/>
<dbReference type="InterPro" id="IPR005493">
    <property type="entry name" value="RraA/RraA-like"/>
</dbReference>
<keyword evidence="6" id="KW-0808">Transferase</keyword>
<protein>
    <recommendedName>
        <fullName evidence="2">Putative 4-hydroxy-4-methyl-2-oxoglutarate aldolase</fullName>
    </recommendedName>
    <alternativeName>
        <fullName evidence="3">Regulator of ribonuclease activity homolog</fullName>
    </alternativeName>
    <alternativeName>
        <fullName evidence="4">RraA-like protein</fullName>
    </alternativeName>
</protein>
<dbReference type="GO" id="GO:0047443">
    <property type="term" value="F:4-hydroxy-4-methyl-2-oxoglutarate aldolase activity"/>
    <property type="evidence" value="ECO:0007669"/>
    <property type="project" value="TreeGrafter"/>
</dbReference>
<dbReference type="InterPro" id="IPR036704">
    <property type="entry name" value="RraA/RraA-like_sf"/>
</dbReference>
<evidence type="ECO:0000256" key="1">
    <source>
        <dbReference type="ARBA" id="ARBA00001968"/>
    </source>
</evidence>
<dbReference type="RefSeq" id="WP_053248579.1">
    <property type="nucleotide sequence ID" value="NZ_LGAP01000003.1"/>
</dbReference>
<accession>A0A0L8BZZ9</accession>
<dbReference type="GO" id="GO:0046872">
    <property type="term" value="F:metal ion binding"/>
    <property type="evidence" value="ECO:0007669"/>
    <property type="project" value="UniProtKB-KW"/>
</dbReference>
<proteinExistence type="predicted"/>
<keyword evidence="5" id="KW-0460">Magnesium</keyword>
<dbReference type="GO" id="GO:0008168">
    <property type="term" value="F:methyltransferase activity"/>
    <property type="evidence" value="ECO:0007669"/>
    <property type="project" value="UniProtKB-KW"/>
</dbReference>
<dbReference type="Pfam" id="PF03737">
    <property type="entry name" value="RraA-like"/>
    <property type="match status" value="1"/>
</dbReference>
<feature type="binding site" evidence="5">
    <location>
        <position position="131"/>
    </location>
    <ligand>
        <name>Mg(2+)</name>
        <dbReference type="ChEBI" id="CHEBI:18420"/>
    </ligand>
</feature>
<name>A0A0L8BZZ9_ENSAD</name>
<dbReference type="PANTHER" id="PTHR33254:SF4">
    <property type="entry name" value="4-HYDROXY-4-METHYL-2-OXOGLUTARATE ALDOLASE 3-RELATED"/>
    <property type="match status" value="1"/>
</dbReference>
<dbReference type="GO" id="GO:0032259">
    <property type="term" value="P:methylation"/>
    <property type="evidence" value="ECO:0007669"/>
    <property type="project" value="UniProtKB-KW"/>
</dbReference>
<dbReference type="Proteomes" id="UP000037425">
    <property type="component" value="Unassembled WGS sequence"/>
</dbReference>
<organism evidence="6 7">
    <name type="scientific">Ensifer adhaerens</name>
    <name type="common">Sinorhizobium morelense</name>
    <dbReference type="NCBI Taxonomy" id="106592"/>
    <lineage>
        <taxon>Bacteria</taxon>
        <taxon>Pseudomonadati</taxon>
        <taxon>Pseudomonadota</taxon>
        <taxon>Alphaproteobacteria</taxon>
        <taxon>Hyphomicrobiales</taxon>
        <taxon>Rhizobiaceae</taxon>
        <taxon>Sinorhizobium/Ensifer group</taxon>
        <taxon>Ensifer</taxon>
    </lineage>
</organism>
<evidence type="ECO:0000313" key="7">
    <source>
        <dbReference type="Proteomes" id="UP000037425"/>
    </source>
</evidence>
<dbReference type="EMBL" id="LGAP01000003">
    <property type="protein sequence ID" value="KOF20125.1"/>
    <property type="molecule type" value="Genomic_DNA"/>
</dbReference>
<comment type="cofactor">
    <cofactor evidence="5">
        <name>Mg(2+)</name>
        <dbReference type="ChEBI" id="CHEBI:18420"/>
    </cofactor>
</comment>
<evidence type="ECO:0000256" key="5">
    <source>
        <dbReference type="PIRSR" id="PIRSR605493-1"/>
    </source>
</evidence>
<comment type="caution">
    <text evidence="6">The sequence shown here is derived from an EMBL/GenBank/DDBJ whole genome shotgun (WGS) entry which is preliminary data.</text>
</comment>
<dbReference type="Gene3D" id="3.50.30.40">
    <property type="entry name" value="Ribonuclease E inhibitor RraA/RraA-like"/>
    <property type="match status" value="1"/>
</dbReference>
<evidence type="ECO:0000256" key="2">
    <source>
        <dbReference type="ARBA" id="ARBA00016549"/>
    </source>
</evidence>
<comment type="cofactor">
    <cofactor evidence="1">
        <name>a divalent metal cation</name>
        <dbReference type="ChEBI" id="CHEBI:60240"/>
    </cofactor>
</comment>
<dbReference type="OrthoDB" id="9812532at2"/>